<sequence length="505" mass="52501">MKKILFILLLAGIAFGQTAPSDSTTYYRFYKWAAGANPGATALNNQWESIDNQIHIGRDSTKTLYGWYVVGHNSSGAHLSSSITWANLNSATKAVIVQTSSAQSIANTKTFTGNLKFSSKDGRFTLPDFSVGFNASSLGDLYFMPTGNHVLVDTSGASQQDTLATRGYVRSRTSGNITLTGQVRFDAGTTEADGLIWGTDTKLYRSSASNLQTDGYLNAAVGLGVGTASGFTGTVQWRNATNNYYATIGAPTLSATRTFVLPDLAGTFAIANTAQTFSTLTTTTTLGVGTNLTVADTTETEVLVLGEAEAVNGKILFLSSVDLFKTSLTAISPVANRTIYLPDASGTIALGGTSQTFSTLATTTTLAVGSSATTATTLGVGTSATIGTTLGVGTNLTVNDVTTTEGLVIQPETVSTDEATISVSGKSFIRLEPSLATVTTTLSGGTDGQIVVIVHGGGAGVTVTIQDGTGNINCAADFIMSSDDTITLMYVLDLTKWVELSRSNN</sequence>
<proteinExistence type="predicted"/>
<accession>A0A6H1ZH05</accession>
<reference evidence="1" key="1">
    <citation type="submission" date="2020-03" db="EMBL/GenBank/DDBJ databases">
        <title>The deep terrestrial virosphere.</title>
        <authorList>
            <person name="Holmfeldt K."/>
            <person name="Nilsson E."/>
            <person name="Simone D."/>
            <person name="Lopez-Fernandez M."/>
            <person name="Wu X."/>
            <person name="de Brujin I."/>
            <person name="Lundin D."/>
            <person name="Andersson A."/>
            <person name="Bertilsson S."/>
            <person name="Dopson M."/>
        </authorList>
    </citation>
    <scope>NUCLEOTIDE SEQUENCE</scope>
    <source>
        <strain evidence="1">TM448A00443</strain>
        <strain evidence="2">TM448B00565</strain>
    </source>
</reference>
<dbReference type="AlphaFoldDB" id="A0A6H1ZH05"/>
<protein>
    <submittedName>
        <fullName evidence="1">Uncharacterized protein</fullName>
    </submittedName>
</protein>
<dbReference type="EMBL" id="MT144012">
    <property type="protein sequence ID" value="QJA46480.1"/>
    <property type="molecule type" value="Genomic_DNA"/>
</dbReference>
<evidence type="ECO:0000313" key="2">
    <source>
        <dbReference type="EMBL" id="QJH95974.1"/>
    </source>
</evidence>
<gene>
    <name evidence="1" type="ORF">TM448A00443_0007</name>
    <name evidence="2" type="ORF">TM448B00565_0014</name>
</gene>
<evidence type="ECO:0000313" key="1">
    <source>
        <dbReference type="EMBL" id="QJA46480.1"/>
    </source>
</evidence>
<dbReference type="EMBL" id="MT144635">
    <property type="protein sequence ID" value="QJH95974.1"/>
    <property type="molecule type" value="Genomic_DNA"/>
</dbReference>
<name>A0A6H1ZH05_9ZZZZ</name>
<organism evidence="1">
    <name type="scientific">viral metagenome</name>
    <dbReference type="NCBI Taxonomy" id="1070528"/>
    <lineage>
        <taxon>unclassified sequences</taxon>
        <taxon>metagenomes</taxon>
        <taxon>organismal metagenomes</taxon>
    </lineage>
</organism>